<dbReference type="Proteomes" id="UP000192929">
    <property type="component" value="Unassembled WGS sequence"/>
</dbReference>
<protein>
    <submittedName>
        <fullName evidence="2">Uncharacterized protein</fullName>
    </submittedName>
</protein>
<sequence length="193" mass="20978">MVSPPEIHTLAELLSSGHEQLTLREELRANLLAALAAGENPWPGMHGLDRTVIPQVEPALIAGSELNEHPYEPITAESRARAERDGDTLPVAWRHRSERYVEKLSTPDTSVADLIGDDGEAGDGDVREEQRLRGHDARQQRGQRAEYRDAQHQQRDAAADGAGERAGPGRARPGSGACGCTSRARSCRPRAGR</sequence>
<name>A0A1X7CNX7_9MICC</name>
<feature type="compositionally biased region" description="Basic and acidic residues" evidence="1">
    <location>
        <begin position="124"/>
        <end position="158"/>
    </location>
</feature>
<proteinExistence type="predicted"/>
<reference evidence="3" key="1">
    <citation type="submission" date="2017-04" db="EMBL/GenBank/DDBJ databases">
        <authorList>
            <person name="Varghese N."/>
            <person name="Submissions S."/>
        </authorList>
    </citation>
    <scope>NUCLEOTIDE SEQUENCE [LARGE SCALE GENOMIC DNA]</scope>
    <source>
        <strain evidence="3">NIO-1021</strain>
    </source>
</reference>
<keyword evidence="3" id="KW-1185">Reference proteome</keyword>
<organism evidence="2 3">
    <name type="scientific">Kocuria marina subsp. indica</name>
    <dbReference type="NCBI Taxonomy" id="1049583"/>
    <lineage>
        <taxon>Bacteria</taxon>
        <taxon>Bacillati</taxon>
        <taxon>Actinomycetota</taxon>
        <taxon>Actinomycetes</taxon>
        <taxon>Micrococcales</taxon>
        <taxon>Micrococcaceae</taxon>
        <taxon>Kocuria</taxon>
    </lineage>
</organism>
<evidence type="ECO:0000256" key="1">
    <source>
        <dbReference type="SAM" id="MobiDB-lite"/>
    </source>
</evidence>
<evidence type="ECO:0000313" key="2">
    <source>
        <dbReference type="EMBL" id="SME99677.1"/>
    </source>
</evidence>
<dbReference type="EMBL" id="FXAC01000004">
    <property type="protein sequence ID" value="SME99677.1"/>
    <property type="molecule type" value="Genomic_DNA"/>
</dbReference>
<evidence type="ECO:0000313" key="3">
    <source>
        <dbReference type="Proteomes" id="UP000192929"/>
    </source>
</evidence>
<dbReference type="AlphaFoldDB" id="A0A1X7CNX7"/>
<feature type="compositionally biased region" description="Low complexity" evidence="1">
    <location>
        <begin position="168"/>
        <end position="180"/>
    </location>
</feature>
<accession>A0A1X7CNX7</accession>
<feature type="region of interest" description="Disordered" evidence="1">
    <location>
        <begin position="104"/>
        <end position="193"/>
    </location>
</feature>
<gene>
    <name evidence="2" type="ORF">SAMN06296028_104154</name>
</gene>